<reference evidence="2 3" key="1">
    <citation type="submission" date="2015-04" db="EMBL/GenBank/DDBJ databases">
        <title>Comparative genomics of rhizobia nodulating Arachis hypogaea in China.</title>
        <authorList>
            <person name="Li Y."/>
        </authorList>
    </citation>
    <scope>NUCLEOTIDE SEQUENCE [LARGE SCALE GENOMIC DNA]</scope>
    <source>
        <strain evidence="2 3">CCBAU 51757</strain>
    </source>
</reference>
<proteinExistence type="predicted"/>
<keyword evidence="3" id="KW-1185">Reference proteome</keyword>
<sequence length="84" mass="9302">MPISSSSSCSTLPMPESESSSEVRSCISFWAFWGSFQRLGSSASLFSSARRAVDFSTSKMPPQQPDRLLDLFYQPFDFGAHVVL</sequence>
<evidence type="ECO:0000256" key="1">
    <source>
        <dbReference type="SAM" id="MobiDB-lite"/>
    </source>
</evidence>
<gene>
    <name evidence="2" type="ORF">XH99_32570</name>
</gene>
<name>A0A4Q0RXP5_9BRAD</name>
<organism evidence="2 3">
    <name type="scientific">Bradyrhizobium nanningense</name>
    <dbReference type="NCBI Taxonomy" id="1325118"/>
    <lineage>
        <taxon>Bacteria</taxon>
        <taxon>Pseudomonadati</taxon>
        <taxon>Pseudomonadota</taxon>
        <taxon>Alphaproteobacteria</taxon>
        <taxon>Hyphomicrobiales</taxon>
        <taxon>Nitrobacteraceae</taxon>
        <taxon>Bradyrhizobium</taxon>
    </lineage>
</organism>
<dbReference type="Proteomes" id="UP000289546">
    <property type="component" value="Unassembled WGS sequence"/>
</dbReference>
<accession>A0A4Q0RXP5</accession>
<evidence type="ECO:0000313" key="3">
    <source>
        <dbReference type="Proteomes" id="UP000289546"/>
    </source>
</evidence>
<feature type="region of interest" description="Disordered" evidence="1">
    <location>
        <begin position="1"/>
        <end position="22"/>
    </location>
</feature>
<protein>
    <submittedName>
        <fullName evidence="2">Uncharacterized protein</fullName>
    </submittedName>
</protein>
<evidence type="ECO:0000313" key="2">
    <source>
        <dbReference type="EMBL" id="RXH23438.1"/>
    </source>
</evidence>
<comment type="caution">
    <text evidence="2">The sequence shown here is derived from an EMBL/GenBank/DDBJ whole genome shotgun (WGS) entry which is preliminary data.</text>
</comment>
<dbReference type="EMBL" id="LBJQ01000091">
    <property type="protein sequence ID" value="RXH23438.1"/>
    <property type="molecule type" value="Genomic_DNA"/>
</dbReference>
<dbReference type="AlphaFoldDB" id="A0A4Q0RXP5"/>